<keyword evidence="1" id="KW-0547">Nucleotide-binding</keyword>
<protein>
    <submittedName>
        <fullName evidence="3">Carbamoyl phosphate synthase-like protein</fullName>
    </submittedName>
</protein>
<evidence type="ECO:0000259" key="2">
    <source>
        <dbReference type="PROSITE" id="PS50975"/>
    </source>
</evidence>
<dbReference type="SUPFAM" id="SSF56059">
    <property type="entry name" value="Glutathione synthetase ATP-binding domain-like"/>
    <property type="match status" value="1"/>
</dbReference>
<organism evidence="3 4">
    <name type="scientific">Aedoeadaptatus ivorii</name>
    <dbReference type="NCBI Taxonomy" id="54006"/>
    <lineage>
        <taxon>Bacteria</taxon>
        <taxon>Bacillati</taxon>
        <taxon>Bacillota</taxon>
        <taxon>Tissierellia</taxon>
        <taxon>Tissierellales</taxon>
        <taxon>Peptoniphilaceae</taxon>
        <taxon>Aedoeadaptatus</taxon>
    </lineage>
</organism>
<dbReference type="AlphaFoldDB" id="A0A448UZF4"/>
<keyword evidence="4" id="KW-1185">Reference proteome</keyword>
<dbReference type="OrthoDB" id="5420347at2"/>
<reference evidence="3 4" key="1">
    <citation type="submission" date="2018-12" db="EMBL/GenBank/DDBJ databases">
        <authorList>
            <consortium name="Pathogen Informatics"/>
        </authorList>
    </citation>
    <scope>NUCLEOTIDE SEQUENCE [LARGE SCALE GENOMIC DNA]</scope>
    <source>
        <strain evidence="3 4">NCTC13079</strain>
    </source>
</reference>
<name>A0A448UZF4_9FIRM</name>
<evidence type="ECO:0000313" key="3">
    <source>
        <dbReference type="EMBL" id="VEJ34208.1"/>
    </source>
</evidence>
<dbReference type="InterPro" id="IPR011761">
    <property type="entry name" value="ATP-grasp"/>
</dbReference>
<evidence type="ECO:0000313" key="4">
    <source>
        <dbReference type="Proteomes" id="UP000269544"/>
    </source>
</evidence>
<dbReference type="Gene3D" id="3.30.1490.20">
    <property type="entry name" value="ATP-grasp fold, A domain"/>
    <property type="match status" value="1"/>
</dbReference>
<dbReference type="GO" id="GO:0005524">
    <property type="term" value="F:ATP binding"/>
    <property type="evidence" value="ECO:0007669"/>
    <property type="project" value="UniProtKB-UniRule"/>
</dbReference>
<dbReference type="KEGG" id="piv:NCTC13079_00037"/>
<feature type="domain" description="ATP-grasp" evidence="2">
    <location>
        <begin position="122"/>
        <end position="326"/>
    </location>
</feature>
<accession>A0A448UZF4</accession>
<dbReference type="EMBL" id="LR134523">
    <property type="protein sequence ID" value="VEJ34208.1"/>
    <property type="molecule type" value="Genomic_DNA"/>
</dbReference>
<dbReference type="Proteomes" id="UP000269544">
    <property type="component" value="Chromosome"/>
</dbReference>
<gene>
    <name evidence="3" type="ORF">NCTC13079_00037</name>
</gene>
<dbReference type="RefSeq" id="WP_126464525.1">
    <property type="nucleotide sequence ID" value="NZ_JAUSWF010000005.1"/>
</dbReference>
<sequence length="398" mass="46359">MEYKHRAVVMGTNYYIGLAIVRNLGRHGIPVTTMDYEPSPYGISRYADEALLVPHYEKEEEKLIETMVEYAESLDVKPVLFLSSDPYVEFLDRNFEVLKKHYLFATEEAGLLSRLMDKDILVEYTDRYGIPTPEKILCNEDNLVERVAKEIGYPCILKPKNSAEFVRMFREKAFFLEDEAMLKDKIGRIDDLSSCFIQRIIPGPESNCYSADVYYGPNTELMGYLTTEKIRQWPNNFGASTYAKQKWIPELIPLVDPLFQGVDFRGFAEVELKRDEFSQKVYLIEINVRFINFTEMLCHLGFETPYMHYMDVTGGEIPKKFIRHDTNCHWKYKHEDISAVRGYLKSGQMSPAKIISDYRFRKVNSTWAWDDMGPGFHYFGHLVGKALKKIPARLARKK</sequence>
<dbReference type="InterPro" id="IPR013815">
    <property type="entry name" value="ATP_grasp_subdomain_1"/>
</dbReference>
<keyword evidence="1" id="KW-0067">ATP-binding</keyword>
<evidence type="ECO:0000256" key="1">
    <source>
        <dbReference type="PROSITE-ProRule" id="PRU00409"/>
    </source>
</evidence>
<dbReference type="Gene3D" id="3.30.470.20">
    <property type="entry name" value="ATP-grasp fold, B domain"/>
    <property type="match status" value="1"/>
</dbReference>
<dbReference type="PROSITE" id="PS50975">
    <property type="entry name" value="ATP_GRASP"/>
    <property type="match status" value="1"/>
</dbReference>
<proteinExistence type="predicted"/>
<dbReference type="GO" id="GO:0046872">
    <property type="term" value="F:metal ion binding"/>
    <property type="evidence" value="ECO:0007669"/>
    <property type="project" value="InterPro"/>
</dbReference>